<accession>A0A8J4AUW3</accession>
<dbReference type="AlphaFoldDB" id="A0A8J4AUW3"/>
<dbReference type="Proteomes" id="UP000747399">
    <property type="component" value="Unassembled WGS sequence"/>
</dbReference>
<name>A0A8J4AUW3_9CHLO</name>
<keyword evidence="3" id="KW-1185">Reference proteome</keyword>
<evidence type="ECO:0000313" key="3">
    <source>
        <dbReference type="Proteomes" id="UP000747399"/>
    </source>
</evidence>
<gene>
    <name evidence="2" type="ORF">Vafri_4833</name>
</gene>
<protein>
    <submittedName>
        <fullName evidence="2">Uncharacterized protein</fullName>
    </submittedName>
</protein>
<evidence type="ECO:0000256" key="1">
    <source>
        <dbReference type="SAM" id="MobiDB-lite"/>
    </source>
</evidence>
<evidence type="ECO:0000313" key="2">
    <source>
        <dbReference type="EMBL" id="GIL48140.1"/>
    </source>
</evidence>
<feature type="compositionally biased region" description="Low complexity" evidence="1">
    <location>
        <begin position="14"/>
        <end position="27"/>
    </location>
</feature>
<dbReference type="EMBL" id="BNCO01000005">
    <property type="protein sequence ID" value="GIL48140.1"/>
    <property type="molecule type" value="Genomic_DNA"/>
</dbReference>
<organism evidence="2 3">
    <name type="scientific">Volvox africanus</name>
    <dbReference type="NCBI Taxonomy" id="51714"/>
    <lineage>
        <taxon>Eukaryota</taxon>
        <taxon>Viridiplantae</taxon>
        <taxon>Chlorophyta</taxon>
        <taxon>core chlorophytes</taxon>
        <taxon>Chlorophyceae</taxon>
        <taxon>CS clade</taxon>
        <taxon>Chlamydomonadales</taxon>
        <taxon>Volvocaceae</taxon>
        <taxon>Volvox</taxon>
    </lineage>
</organism>
<feature type="compositionally biased region" description="Pro residues" evidence="1">
    <location>
        <begin position="82"/>
        <end position="92"/>
    </location>
</feature>
<proteinExistence type="predicted"/>
<comment type="caution">
    <text evidence="2">The sequence shown here is derived from an EMBL/GenBank/DDBJ whole genome shotgun (WGS) entry which is preliminary data.</text>
</comment>
<feature type="region of interest" description="Disordered" evidence="1">
    <location>
        <begin position="70"/>
        <end position="108"/>
    </location>
</feature>
<reference evidence="2" key="1">
    <citation type="journal article" date="2021" name="Proc. Natl. Acad. Sci. U.S.A.">
        <title>Three genomes in the algal genus Volvox reveal the fate of a haploid sex-determining region after a transition to homothallism.</title>
        <authorList>
            <person name="Yamamoto K."/>
            <person name="Hamaji T."/>
            <person name="Kawai-Toyooka H."/>
            <person name="Matsuzaki R."/>
            <person name="Takahashi F."/>
            <person name="Nishimura Y."/>
            <person name="Kawachi M."/>
            <person name="Noguchi H."/>
            <person name="Minakuchi Y."/>
            <person name="Umen J.G."/>
            <person name="Toyoda A."/>
            <person name="Nozaki H."/>
        </authorList>
    </citation>
    <scope>NUCLEOTIDE SEQUENCE</scope>
    <source>
        <strain evidence="2">NIES-3780</strain>
    </source>
</reference>
<feature type="region of interest" description="Disordered" evidence="1">
    <location>
        <begin position="1"/>
        <end position="27"/>
    </location>
</feature>
<sequence>MKPPPGGALGSGMLGSPSASSASKPSVAVLSGRDLRAAADGRRLNASGGIATLALTAGSAIEAVPLPRRRAGALDGRDDSWAPPPLPSPPMLAPLGSADGPRDGPRLP</sequence>